<feature type="compositionally biased region" description="Low complexity" evidence="1">
    <location>
        <begin position="385"/>
        <end position="405"/>
    </location>
</feature>
<dbReference type="PANTHER" id="PTHR45985">
    <property type="match status" value="1"/>
</dbReference>
<feature type="non-terminal residue" evidence="3">
    <location>
        <position position="1"/>
    </location>
</feature>
<feature type="region of interest" description="Disordered" evidence="1">
    <location>
        <begin position="385"/>
        <end position="412"/>
    </location>
</feature>
<name>A0A4P9WBK0_9FUNG</name>
<dbReference type="InterPro" id="IPR002509">
    <property type="entry name" value="NODB_dom"/>
</dbReference>
<dbReference type="GO" id="GO:0016810">
    <property type="term" value="F:hydrolase activity, acting on carbon-nitrogen (but not peptide) bonds"/>
    <property type="evidence" value="ECO:0007669"/>
    <property type="project" value="InterPro"/>
</dbReference>
<dbReference type="AlphaFoldDB" id="A0A4P9WBK0"/>
<dbReference type="SUPFAM" id="SSF88713">
    <property type="entry name" value="Glycoside hydrolase/deacetylase"/>
    <property type="match status" value="1"/>
</dbReference>
<evidence type="ECO:0000313" key="3">
    <source>
        <dbReference type="EMBL" id="RKO88933.1"/>
    </source>
</evidence>
<dbReference type="Pfam" id="PF01522">
    <property type="entry name" value="Polysacc_deac_1"/>
    <property type="match status" value="1"/>
</dbReference>
<dbReference type="GO" id="GO:0005975">
    <property type="term" value="P:carbohydrate metabolic process"/>
    <property type="evidence" value="ECO:0007669"/>
    <property type="project" value="InterPro"/>
</dbReference>
<evidence type="ECO:0000259" key="2">
    <source>
        <dbReference type="Pfam" id="PF01522"/>
    </source>
</evidence>
<dbReference type="InterPro" id="IPR052740">
    <property type="entry name" value="CE4"/>
</dbReference>
<gene>
    <name evidence="3" type="ORF">BDK51DRAFT_24795</name>
</gene>
<organism evidence="3 4">
    <name type="scientific">Blyttiomyces helicus</name>
    <dbReference type="NCBI Taxonomy" id="388810"/>
    <lineage>
        <taxon>Eukaryota</taxon>
        <taxon>Fungi</taxon>
        <taxon>Fungi incertae sedis</taxon>
        <taxon>Chytridiomycota</taxon>
        <taxon>Chytridiomycota incertae sedis</taxon>
        <taxon>Chytridiomycetes</taxon>
        <taxon>Chytridiomycetes incertae sedis</taxon>
        <taxon>Blyttiomyces</taxon>
    </lineage>
</organism>
<keyword evidence="4" id="KW-1185">Reference proteome</keyword>
<dbReference type="InterPro" id="IPR011330">
    <property type="entry name" value="Glyco_hydro/deAcase_b/a-brl"/>
</dbReference>
<dbReference type="EMBL" id="KZ996390">
    <property type="protein sequence ID" value="RKO88933.1"/>
    <property type="molecule type" value="Genomic_DNA"/>
</dbReference>
<proteinExistence type="predicted"/>
<accession>A0A4P9WBK0</accession>
<dbReference type="OrthoDB" id="504708at2759"/>
<feature type="domain" description="NodB homology" evidence="2">
    <location>
        <begin position="24"/>
        <end position="111"/>
    </location>
</feature>
<evidence type="ECO:0000313" key="4">
    <source>
        <dbReference type="Proteomes" id="UP000269721"/>
    </source>
</evidence>
<reference evidence="4" key="1">
    <citation type="journal article" date="2018" name="Nat. Microbiol.">
        <title>Leveraging single-cell genomics to expand the fungal tree of life.</title>
        <authorList>
            <person name="Ahrendt S.R."/>
            <person name="Quandt C.A."/>
            <person name="Ciobanu D."/>
            <person name="Clum A."/>
            <person name="Salamov A."/>
            <person name="Andreopoulos B."/>
            <person name="Cheng J.F."/>
            <person name="Woyke T."/>
            <person name="Pelin A."/>
            <person name="Henrissat B."/>
            <person name="Reynolds N.K."/>
            <person name="Benny G.L."/>
            <person name="Smith M.E."/>
            <person name="James T.Y."/>
            <person name="Grigoriev I.V."/>
        </authorList>
    </citation>
    <scope>NUCLEOTIDE SEQUENCE [LARGE SCALE GENOMIC DNA]</scope>
</reference>
<evidence type="ECO:0000256" key="1">
    <source>
        <dbReference type="SAM" id="MobiDB-lite"/>
    </source>
</evidence>
<dbReference type="Gene3D" id="3.20.20.370">
    <property type="entry name" value="Glycoside hydrolase/deacetylase"/>
    <property type="match status" value="1"/>
</dbReference>
<dbReference type="PANTHER" id="PTHR45985:SF3">
    <property type="entry name" value="CHITIN DEACETYLASE-LIKE 4"/>
    <property type="match status" value="1"/>
</dbReference>
<dbReference type="Proteomes" id="UP000269721">
    <property type="component" value="Unassembled WGS sequence"/>
</dbReference>
<sequence length="436" mass="46968">LQPGTWPQVQQILAGRKNPNGCPVPATWFVSINYTDPMYITQWFAQGNEVADHTITHDSPFCATYHEVEGNRGWMNSYAGIPFKEIRGFRHPFLNYSVESVNMLAKMGFTYETSQSAMQEDNVWPYTLDYGAVTDCTGQTTICGKQLNAKGLWEIPMYSVKDTTGGLSFLMDPYNEPVITAPEPPASVTSNYETTFDTMHYNTNRAPFGVYTHPTWLGAAQPPSIPDGAAKLKAVTDFLDYALAKPAKDVWMVTNWQLIQYMQNPVPASQLAAQPYMSCTPAVAPPTNICNGLASSATLMDTCDLLSGTQHTCYGCPSDISTLANPIPPRAATAARHPLPTNCHPLWWDPVAGKCLCTSPSCAYQDTGRPFNYNEAWLTQTANTTNSTNTASTTQSATAAAPSATGAGKSSNSGIRSIAAGEIVGAVVAAAALALA</sequence>
<protein>
    <recommendedName>
        <fullName evidence="2">NodB homology domain-containing protein</fullName>
    </recommendedName>
</protein>